<dbReference type="AlphaFoldDB" id="A0A7V3E6W6"/>
<evidence type="ECO:0000256" key="1">
    <source>
        <dbReference type="ARBA" id="ARBA00022676"/>
    </source>
</evidence>
<comment type="caution">
    <text evidence="4">The sequence shown here is derived from an EMBL/GenBank/DDBJ whole genome shotgun (WGS) entry which is preliminary data.</text>
</comment>
<reference evidence="4" key="1">
    <citation type="journal article" date="2020" name="mSystems">
        <title>Genome- and Community-Level Interaction Insights into Carbon Utilization and Element Cycling Functions of Hydrothermarchaeota in Hydrothermal Sediment.</title>
        <authorList>
            <person name="Zhou Z."/>
            <person name="Liu Y."/>
            <person name="Xu W."/>
            <person name="Pan J."/>
            <person name="Luo Z.H."/>
            <person name="Li M."/>
        </authorList>
    </citation>
    <scope>NUCLEOTIDE SEQUENCE [LARGE SCALE GENOMIC DNA]</scope>
    <source>
        <strain evidence="4">SpSt-479</strain>
    </source>
</reference>
<accession>A0A7V3E6W6</accession>
<dbReference type="GO" id="GO:0008713">
    <property type="term" value="F:ADP-heptose-lipopolysaccharide heptosyltransferase activity"/>
    <property type="evidence" value="ECO:0007669"/>
    <property type="project" value="TreeGrafter"/>
</dbReference>
<name>A0A7V3E6W6_9BACT</name>
<dbReference type="InterPro" id="IPR002201">
    <property type="entry name" value="Glyco_trans_9"/>
</dbReference>
<dbReference type="GO" id="GO:0005829">
    <property type="term" value="C:cytosol"/>
    <property type="evidence" value="ECO:0007669"/>
    <property type="project" value="TreeGrafter"/>
</dbReference>
<keyword evidence="1" id="KW-0328">Glycosyltransferase</keyword>
<feature type="transmembrane region" description="Helical" evidence="3">
    <location>
        <begin position="20"/>
        <end position="44"/>
    </location>
</feature>
<keyword evidence="3" id="KW-1133">Transmembrane helix</keyword>
<dbReference type="SUPFAM" id="SSF53756">
    <property type="entry name" value="UDP-Glycosyltransferase/glycogen phosphorylase"/>
    <property type="match status" value="1"/>
</dbReference>
<keyword evidence="2 4" id="KW-0808">Transferase</keyword>
<evidence type="ECO:0000256" key="2">
    <source>
        <dbReference type="ARBA" id="ARBA00022679"/>
    </source>
</evidence>
<gene>
    <name evidence="4" type="ORF">ENS31_07950</name>
</gene>
<sequence>MKNLSIGLQISSNFRFYERILRAIINFHYWLLNGILKAVAFTLFPLKKINQAKKIIIFRTGSLGDSVCALPAIYSIRKNFPDAQIDILTNAGAENLVSLGALIDRTIVNEIINYFGMAKTQLFKLLKDRKYDLFIQLPQYDAGFERQIRDIFIAKALGVKYAFGWQVDSTWFLAKYQSKLISFENERDRLLRILEKNGLKSYGLVFPLGISDEIKSKIRNVTLSLPARRGGSKGDTELNTNKNVGMVVGAKRPQNRWPIEYFKEVADYLLKQNKNILLFGGQEDFELAEKIKGDKVFNFCGKLSPLETAEMMKYCKLIISNDTGPMHLAYAVGTPLIAIFSSRDYAGKWFPPEDGENIILRNDIILCTDCFDSCKRSNECLKKIKPMKVIGIFKLILT</sequence>
<dbReference type="CDD" id="cd03789">
    <property type="entry name" value="GT9_LPS_heptosyltransferase"/>
    <property type="match status" value="1"/>
</dbReference>
<protein>
    <submittedName>
        <fullName evidence="4">Glycosyltransferase family 9 protein</fullName>
    </submittedName>
</protein>
<dbReference type="GO" id="GO:0009244">
    <property type="term" value="P:lipopolysaccharide core region biosynthetic process"/>
    <property type="evidence" value="ECO:0007669"/>
    <property type="project" value="TreeGrafter"/>
</dbReference>
<proteinExistence type="predicted"/>
<dbReference type="PANTHER" id="PTHR30160">
    <property type="entry name" value="TETRAACYLDISACCHARIDE 4'-KINASE-RELATED"/>
    <property type="match status" value="1"/>
</dbReference>
<dbReference type="Gene3D" id="3.40.50.2000">
    <property type="entry name" value="Glycogen Phosphorylase B"/>
    <property type="match status" value="2"/>
</dbReference>
<keyword evidence="3" id="KW-0472">Membrane</keyword>
<dbReference type="EMBL" id="DSUJ01000008">
    <property type="protein sequence ID" value="HFI91445.1"/>
    <property type="molecule type" value="Genomic_DNA"/>
</dbReference>
<evidence type="ECO:0000256" key="3">
    <source>
        <dbReference type="SAM" id="Phobius"/>
    </source>
</evidence>
<dbReference type="InterPro" id="IPR051199">
    <property type="entry name" value="LPS_LOS_Heptosyltrfase"/>
</dbReference>
<dbReference type="Pfam" id="PF01075">
    <property type="entry name" value="Glyco_transf_9"/>
    <property type="match status" value="1"/>
</dbReference>
<organism evidence="4">
    <name type="scientific">Ignavibacterium album</name>
    <dbReference type="NCBI Taxonomy" id="591197"/>
    <lineage>
        <taxon>Bacteria</taxon>
        <taxon>Pseudomonadati</taxon>
        <taxon>Ignavibacteriota</taxon>
        <taxon>Ignavibacteria</taxon>
        <taxon>Ignavibacteriales</taxon>
        <taxon>Ignavibacteriaceae</taxon>
        <taxon>Ignavibacterium</taxon>
    </lineage>
</organism>
<keyword evidence="3" id="KW-0812">Transmembrane</keyword>
<evidence type="ECO:0000313" key="4">
    <source>
        <dbReference type="EMBL" id="HFI91445.1"/>
    </source>
</evidence>